<dbReference type="PROSITE" id="PS00041">
    <property type="entry name" value="HTH_ARAC_FAMILY_1"/>
    <property type="match status" value="1"/>
</dbReference>
<keyword evidence="3" id="KW-0804">Transcription</keyword>
<feature type="domain" description="HTH araC/xylS-type" evidence="5">
    <location>
        <begin position="452"/>
        <end position="551"/>
    </location>
</feature>
<feature type="transmembrane region" description="Helical" evidence="4">
    <location>
        <begin position="251"/>
        <end position="268"/>
    </location>
</feature>
<dbReference type="PANTHER" id="PTHR43280:SF28">
    <property type="entry name" value="HTH-TYPE TRANSCRIPTIONAL ACTIVATOR RHAS"/>
    <property type="match status" value="1"/>
</dbReference>
<dbReference type="SUPFAM" id="SSF46689">
    <property type="entry name" value="Homeodomain-like"/>
    <property type="match status" value="1"/>
</dbReference>
<dbReference type="SMART" id="SM00342">
    <property type="entry name" value="HTH_ARAC"/>
    <property type="match status" value="1"/>
</dbReference>
<dbReference type="Gene3D" id="2.60.40.2380">
    <property type="match status" value="1"/>
</dbReference>
<dbReference type="PANTHER" id="PTHR43280">
    <property type="entry name" value="ARAC-FAMILY TRANSCRIPTIONAL REGULATOR"/>
    <property type="match status" value="1"/>
</dbReference>
<feature type="transmembrane region" description="Helical" evidence="4">
    <location>
        <begin position="308"/>
        <end position="328"/>
    </location>
</feature>
<dbReference type="PROSITE" id="PS01124">
    <property type="entry name" value="HTH_ARAC_FAMILY_2"/>
    <property type="match status" value="1"/>
</dbReference>
<evidence type="ECO:0000256" key="4">
    <source>
        <dbReference type="SAM" id="Phobius"/>
    </source>
</evidence>
<evidence type="ECO:0000313" key="7">
    <source>
        <dbReference type="Proteomes" id="UP001302222"/>
    </source>
</evidence>
<keyword evidence="2" id="KW-0238">DNA-binding</keyword>
<dbReference type="Pfam" id="PF12833">
    <property type="entry name" value="HTH_18"/>
    <property type="match status" value="1"/>
</dbReference>
<name>A0ABU5SNG9_9BACT</name>
<comment type="caution">
    <text evidence="6">The sequence shown here is derived from an EMBL/GenBank/DDBJ whole genome shotgun (WGS) entry which is preliminary data.</text>
</comment>
<dbReference type="Proteomes" id="UP001302222">
    <property type="component" value="Unassembled WGS sequence"/>
</dbReference>
<sequence length="552" mass="64619">MLISQFLKRIVLLIVCFYFNGLSVSAKGIDLSKTTSPIDISSFVEYYETNNVKLTLRDIQHRQFIAHPQKAIHFGFSDVTRWFKVTLYSSKTTNWSFECGNPLIEYFDVFIPNGNNNFDIIRGGCFVAKEKRNYSSNHPIVLFPLLANQPKTLYIKITSQRGFYTKFLVMPEKAQEIKSRSDDRRNWFFDGVQLFGNLLIGIIAFFLLKTNAYSVFAFYSFCISITVLGYHESLGDLFTSNPILSSLINTFPYRLLVVPEIVLTFYILPITTQFPRWIKWYLYFIILATFTLLFAICVDYNWKWIKMNVWNSVLAEITILLLFVYAYYKKIKLEGYFVCSFLFSFLGFLFLQLRLLQVIDFDWIHHIIFLAEMSKIVFFIFLVFHFFKRIQPEKVEANTPVLVNTIADFSEEELIETSNVDKEQNKKNKLNKALKTTKREHVLSPPDDVFLQRIDEIIENKLSDSTFNIVDLADALNLSAVQLRRKLKIQTNQTTVEYIRNYRLKKAAELLKNRNGNISDVAFQVGFESLSYFTKVFQEFYGKSPSDWLKTH</sequence>
<evidence type="ECO:0000256" key="3">
    <source>
        <dbReference type="ARBA" id="ARBA00023163"/>
    </source>
</evidence>
<dbReference type="InterPro" id="IPR018062">
    <property type="entry name" value="HTH_AraC-typ_CS"/>
</dbReference>
<keyword evidence="7" id="KW-1185">Reference proteome</keyword>
<dbReference type="Pfam" id="PF07696">
    <property type="entry name" value="7TMR-DISMED2"/>
    <property type="match status" value="1"/>
</dbReference>
<organism evidence="6 7">
    <name type="scientific">Arcicella lustrica</name>
    <dbReference type="NCBI Taxonomy" id="2984196"/>
    <lineage>
        <taxon>Bacteria</taxon>
        <taxon>Pseudomonadati</taxon>
        <taxon>Bacteroidota</taxon>
        <taxon>Cytophagia</taxon>
        <taxon>Cytophagales</taxon>
        <taxon>Flectobacillaceae</taxon>
        <taxon>Arcicella</taxon>
    </lineage>
</organism>
<dbReference type="InterPro" id="IPR009057">
    <property type="entry name" value="Homeodomain-like_sf"/>
</dbReference>
<protein>
    <submittedName>
        <fullName evidence="6">7TM-DISM domain-containing protein</fullName>
    </submittedName>
</protein>
<dbReference type="InterPro" id="IPR011623">
    <property type="entry name" value="7TMR_DISM_rcpt_extracell_dom1"/>
</dbReference>
<gene>
    <name evidence="6" type="ORF">VB798_19570</name>
</gene>
<keyword evidence="4" id="KW-1133">Transmembrane helix</keyword>
<reference evidence="6 7" key="1">
    <citation type="submission" date="2023-12" db="EMBL/GenBank/DDBJ databases">
        <title>Novel species of the genus Arcicella isolated from rivers.</title>
        <authorList>
            <person name="Lu H."/>
        </authorList>
    </citation>
    <scope>NUCLEOTIDE SEQUENCE [LARGE SCALE GENOMIC DNA]</scope>
    <source>
        <strain evidence="6 7">DC25W</strain>
    </source>
</reference>
<evidence type="ECO:0000313" key="6">
    <source>
        <dbReference type="EMBL" id="MEA5428798.1"/>
    </source>
</evidence>
<dbReference type="RefSeq" id="WP_323688930.1">
    <property type="nucleotide sequence ID" value="NZ_JAYGIM010000016.1"/>
</dbReference>
<dbReference type="InterPro" id="IPR011622">
    <property type="entry name" value="7TMR_DISM_rcpt_extracell_dom2"/>
</dbReference>
<evidence type="ECO:0000259" key="5">
    <source>
        <dbReference type="PROSITE" id="PS01124"/>
    </source>
</evidence>
<feature type="transmembrane region" description="Helical" evidence="4">
    <location>
        <begin position="335"/>
        <end position="357"/>
    </location>
</feature>
<keyword evidence="1" id="KW-0805">Transcription regulation</keyword>
<evidence type="ECO:0000256" key="1">
    <source>
        <dbReference type="ARBA" id="ARBA00023015"/>
    </source>
</evidence>
<feature type="transmembrane region" description="Helical" evidence="4">
    <location>
        <begin position="215"/>
        <end position="231"/>
    </location>
</feature>
<proteinExistence type="predicted"/>
<feature type="transmembrane region" description="Helical" evidence="4">
    <location>
        <begin position="280"/>
        <end position="302"/>
    </location>
</feature>
<evidence type="ECO:0000256" key="2">
    <source>
        <dbReference type="ARBA" id="ARBA00023125"/>
    </source>
</evidence>
<feature type="transmembrane region" description="Helical" evidence="4">
    <location>
        <begin position="363"/>
        <end position="384"/>
    </location>
</feature>
<dbReference type="InterPro" id="IPR020449">
    <property type="entry name" value="Tscrpt_reg_AraC-type_HTH"/>
</dbReference>
<keyword evidence="4" id="KW-0472">Membrane</keyword>
<dbReference type="EMBL" id="JAYGIM010000016">
    <property type="protein sequence ID" value="MEA5428798.1"/>
    <property type="molecule type" value="Genomic_DNA"/>
</dbReference>
<dbReference type="Pfam" id="PF07695">
    <property type="entry name" value="7TMR-DISM_7TM"/>
    <property type="match status" value="1"/>
</dbReference>
<accession>A0ABU5SNG9</accession>
<feature type="transmembrane region" description="Helical" evidence="4">
    <location>
        <begin position="187"/>
        <end position="208"/>
    </location>
</feature>
<dbReference type="InterPro" id="IPR018060">
    <property type="entry name" value="HTH_AraC"/>
</dbReference>
<dbReference type="PRINTS" id="PR00032">
    <property type="entry name" value="HTHARAC"/>
</dbReference>
<keyword evidence="4" id="KW-0812">Transmembrane</keyword>
<dbReference type="Gene3D" id="1.10.10.60">
    <property type="entry name" value="Homeodomain-like"/>
    <property type="match status" value="2"/>
</dbReference>